<evidence type="ECO:0000256" key="4">
    <source>
        <dbReference type="ARBA" id="ARBA00022519"/>
    </source>
</evidence>
<feature type="transmembrane region" description="Helical" evidence="9">
    <location>
        <begin position="52"/>
        <end position="72"/>
    </location>
</feature>
<evidence type="ECO:0000256" key="8">
    <source>
        <dbReference type="ARBA" id="ARBA00035655"/>
    </source>
</evidence>
<keyword evidence="3" id="KW-1003">Cell membrane</keyword>
<evidence type="ECO:0000256" key="2">
    <source>
        <dbReference type="ARBA" id="ARBA00022448"/>
    </source>
</evidence>
<dbReference type="Pfam" id="PF04143">
    <property type="entry name" value="Sulf_transp"/>
    <property type="match status" value="1"/>
</dbReference>
<dbReference type="EMBL" id="VLKG01000003">
    <property type="protein sequence ID" value="TWH76349.1"/>
    <property type="molecule type" value="Genomic_DNA"/>
</dbReference>
<comment type="subcellular location">
    <subcellularLocation>
        <location evidence="1">Cell inner membrane</location>
        <topology evidence="1">Multi-pass membrane protein</topology>
    </subcellularLocation>
</comment>
<feature type="transmembrane region" description="Helical" evidence="9">
    <location>
        <begin position="12"/>
        <end position="31"/>
    </location>
</feature>
<protein>
    <submittedName>
        <fullName evidence="10">Uncharacterized protein</fullName>
    </submittedName>
</protein>
<reference evidence="10 11" key="1">
    <citation type="submission" date="2019-07" db="EMBL/GenBank/DDBJ databases">
        <title>Genomic Encyclopedia of Type Strains, Phase I: the one thousand microbial genomes (KMG-I) project.</title>
        <authorList>
            <person name="Kyrpides N."/>
        </authorList>
    </citation>
    <scope>NUCLEOTIDE SEQUENCE [LARGE SCALE GENOMIC DNA]</scope>
    <source>
        <strain evidence="10 11">DSM 375</strain>
    </source>
</reference>
<evidence type="ECO:0000256" key="5">
    <source>
        <dbReference type="ARBA" id="ARBA00022692"/>
    </source>
</evidence>
<accession>A0A562IZA6</accession>
<feature type="transmembrane region" description="Helical" evidence="9">
    <location>
        <begin position="78"/>
        <end position="97"/>
    </location>
</feature>
<evidence type="ECO:0000256" key="7">
    <source>
        <dbReference type="ARBA" id="ARBA00023136"/>
    </source>
</evidence>
<dbReference type="PANTHER" id="PTHR30574:SF1">
    <property type="entry name" value="SULPHUR TRANSPORT DOMAIN-CONTAINING PROTEIN"/>
    <property type="match status" value="1"/>
</dbReference>
<keyword evidence="6 9" id="KW-1133">Transmembrane helix</keyword>
<gene>
    <name evidence="10" type="ORF">LX59_01272</name>
</gene>
<evidence type="ECO:0000256" key="3">
    <source>
        <dbReference type="ARBA" id="ARBA00022475"/>
    </source>
</evidence>
<evidence type="ECO:0000313" key="11">
    <source>
        <dbReference type="Proteomes" id="UP000319627"/>
    </source>
</evidence>
<dbReference type="OrthoDB" id="9814020at2"/>
<name>A0A562IZA6_9GAMM</name>
<evidence type="ECO:0000256" key="9">
    <source>
        <dbReference type="SAM" id="Phobius"/>
    </source>
</evidence>
<keyword evidence="7 9" id="KW-0472">Membrane</keyword>
<dbReference type="RefSeq" id="WP_144570988.1">
    <property type="nucleotide sequence ID" value="NZ_VLKG01000003.1"/>
</dbReference>
<keyword evidence="11" id="KW-1185">Reference proteome</keyword>
<comment type="similarity">
    <text evidence="8">Belongs to the TsuA/YedE (TC 9.B.102) family.</text>
</comment>
<evidence type="ECO:0000313" key="10">
    <source>
        <dbReference type="EMBL" id="TWH76349.1"/>
    </source>
</evidence>
<evidence type="ECO:0000256" key="6">
    <source>
        <dbReference type="ARBA" id="ARBA00022989"/>
    </source>
</evidence>
<keyword evidence="2" id="KW-0813">Transport</keyword>
<proteinExistence type="inferred from homology"/>
<evidence type="ECO:0000256" key="1">
    <source>
        <dbReference type="ARBA" id="ARBA00004429"/>
    </source>
</evidence>
<organism evidence="10 11">
    <name type="scientific">Azomonas agilis</name>
    <dbReference type="NCBI Taxonomy" id="116849"/>
    <lineage>
        <taxon>Bacteria</taxon>
        <taxon>Pseudomonadati</taxon>
        <taxon>Pseudomonadota</taxon>
        <taxon>Gammaproteobacteria</taxon>
        <taxon>Pseudomonadales</taxon>
        <taxon>Pseudomonadaceae</taxon>
        <taxon>Azomonas</taxon>
    </lineage>
</organism>
<feature type="transmembrane region" description="Helical" evidence="9">
    <location>
        <begin position="118"/>
        <end position="138"/>
    </location>
</feature>
<dbReference type="PANTHER" id="PTHR30574">
    <property type="entry name" value="INNER MEMBRANE PROTEIN YEDE"/>
    <property type="match status" value="1"/>
</dbReference>
<dbReference type="GO" id="GO:0005886">
    <property type="term" value="C:plasma membrane"/>
    <property type="evidence" value="ECO:0007669"/>
    <property type="project" value="UniProtKB-SubCell"/>
</dbReference>
<sequence length="144" mass="14855">MQIDWSQFTPWTALAGGLLIGLGASLWALCNGRIAGISGLIASLLERQSDGLAEKAVFLGGLLVAPLVWSLWAPLPAFNLPVAEILLIPAGLLVGVGTRYASGCTSGHAVCGLARLSLRSLVATLCFMASAVGTLYVIRHVLGG</sequence>
<comment type="caution">
    <text evidence="10">The sequence shown here is derived from an EMBL/GenBank/DDBJ whole genome shotgun (WGS) entry which is preliminary data.</text>
</comment>
<dbReference type="AlphaFoldDB" id="A0A562IZA6"/>
<dbReference type="InterPro" id="IPR007272">
    <property type="entry name" value="Sulf_transp_TsuA/YedE"/>
</dbReference>
<dbReference type="Proteomes" id="UP000319627">
    <property type="component" value="Unassembled WGS sequence"/>
</dbReference>
<keyword evidence="4" id="KW-0997">Cell inner membrane</keyword>
<keyword evidence="5 9" id="KW-0812">Transmembrane</keyword>